<evidence type="ECO:0000256" key="2">
    <source>
        <dbReference type="ARBA" id="ARBA00007651"/>
    </source>
</evidence>
<reference evidence="10" key="1">
    <citation type="submission" date="2023-07" db="EMBL/GenBank/DDBJ databases">
        <title>draft genome sequence of fig (Ficus carica).</title>
        <authorList>
            <person name="Takahashi T."/>
            <person name="Nishimura K."/>
        </authorList>
    </citation>
    <scope>NUCLEOTIDE SEQUENCE</scope>
</reference>
<keyword evidence="11" id="KW-1185">Reference proteome</keyword>
<evidence type="ECO:0000313" key="11">
    <source>
        <dbReference type="Proteomes" id="UP001187192"/>
    </source>
</evidence>
<feature type="transmembrane region" description="Helical" evidence="8">
    <location>
        <begin position="174"/>
        <end position="194"/>
    </location>
</feature>
<dbReference type="GO" id="GO:0005886">
    <property type="term" value="C:plasma membrane"/>
    <property type="evidence" value="ECO:0007669"/>
    <property type="project" value="UniProtKB-SubCell"/>
</dbReference>
<keyword evidence="7 8" id="KW-0472">Membrane</keyword>
<feature type="transmembrane region" description="Helical" evidence="8">
    <location>
        <begin position="122"/>
        <end position="150"/>
    </location>
</feature>
<keyword evidence="4 8" id="KW-1003">Cell membrane</keyword>
<dbReference type="Proteomes" id="UP001187192">
    <property type="component" value="Unassembled WGS sequence"/>
</dbReference>
<evidence type="ECO:0000256" key="5">
    <source>
        <dbReference type="ARBA" id="ARBA00022692"/>
    </source>
</evidence>
<evidence type="ECO:0000313" key="10">
    <source>
        <dbReference type="EMBL" id="GMN46505.1"/>
    </source>
</evidence>
<gene>
    <name evidence="10" type="ORF">TIFTF001_015687</name>
</gene>
<comment type="subunit">
    <text evidence="3 8">Homodimer and heterodimers.</text>
</comment>
<accession>A0AA88A6A9</accession>
<evidence type="ECO:0000256" key="1">
    <source>
        <dbReference type="ARBA" id="ARBA00004651"/>
    </source>
</evidence>
<keyword evidence="5 8" id="KW-0812">Transmembrane</keyword>
<keyword evidence="6 8" id="KW-1133">Transmembrane helix</keyword>
<feature type="transmembrane region" description="Helical" evidence="8">
    <location>
        <begin position="36"/>
        <end position="55"/>
    </location>
</feature>
<evidence type="ECO:0000256" key="3">
    <source>
        <dbReference type="ARBA" id="ARBA00011489"/>
    </source>
</evidence>
<comment type="caution">
    <text evidence="10">The sequence shown here is derived from an EMBL/GenBank/DDBJ whole genome shotgun (WGS) entry which is preliminary data.</text>
</comment>
<dbReference type="NCBIfam" id="TIGR01569">
    <property type="entry name" value="A_tha_TIGR01569"/>
    <property type="match status" value="1"/>
</dbReference>
<dbReference type="PANTHER" id="PTHR36488">
    <property type="entry name" value="CASP-LIKE PROTEIN 1U1"/>
    <property type="match status" value="1"/>
</dbReference>
<protein>
    <recommendedName>
        <fullName evidence="8">CASP-like protein</fullName>
    </recommendedName>
</protein>
<dbReference type="EMBL" id="BTGU01000023">
    <property type="protein sequence ID" value="GMN46505.1"/>
    <property type="molecule type" value="Genomic_DNA"/>
</dbReference>
<dbReference type="AlphaFoldDB" id="A0AA88A6A9"/>
<organism evidence="10 11">
    <name type="scientific">Ficus carica</name>
    <name type="common">Common fig</name>
    <dbReference type="NCBI Taxonomy" id="3494"/>
    <lineage>
        <taxon>Eukaryota</taxon>
        <taxon>Viridiplantae</taxon>
        <taxon>Streptophyta</taxon>
        <taxon>Embryophyta</taxon>
        <taxon>Tracheophyta</taxon>
        <taxon>Spermatophyta</taxon>
        <taxon>Magnoliopsida</taxon>
        <taxon>eudicotyledons</taxon>
        <taxon>Gunneridae</taxon>
        <taxon>Pentapetalae</taxon>
        <taxon>rosids</taxon>
        <taxon>fabids</taxon>
        <taxon>Rosales</taxon>
        <taxon>Moraceae</taxon>
        <taxon>Ficeae</taxon>
        <taxon>Ficus</taxon>
    </lineage>
</organism>
<evidence type="ECO:0000256" key="6">
    <source>
        <dbReference type="ARBA" id="ARBA00022989"/>
    </source>
</evidence>
<evidence type="ECO:0000256" key="8">
    <source>
        <dbReference type="RuleBase" id="RU361233"/>
    </source>
</evidence>
<sequence length="201" mass="21311">MGGFEGLETNGEVMKVACNNNNNKRSRIQGTTTCEIAVRVLALALSLSGAVILGVDKETKLVPIKVVDTLPPLFVSVSAKWHYLSAFIYFVVANALACSYAAVSTLVLLLANRGGGKSISGLTITILDVVMSGLLFSANGAAAAIGLMGYEGNSHVQWKKVCNVFDRFCHQGTAALIISVFGAVAFLLLVVLSVKRLQKNY</sequence>
<comment type="subcellular location">
    <subcellularLocation>
        <location evidence="1 8">Cell membrane</location>
        <topology evidence="1 8">Multi-pass membrane protein</topology>
    </subcellularLocation>
</comment>
<evidence type="ECO:0000256" key="4">
    <source>
        <dbReference type="ARBA" id="ARBA00022475"/>
    </source>
</evidence>
<comment type="similarity">
    <text evidence="2 8">Belongs to the Casparian strip membrane proteins (CASP) family.</text>
</comment>
<evidence type="ECO:0000256" key="7">
    <source>
        <dbReference type="ARBA" id="ARBA00023136"/>
    </source>
</evidence>
<name>A0AA88A6A9_FICCA</name>
<dbReference type="Pfam" id="PF04535">
    <property type="entry name" value="CASP_dom"/>
    <property type="match status" value="1"/>
</dbReference>
<dbReference type="InterPro" id="IPR006459">
    <property type="entry name" value="CASP/CASPL"/>
</dbReference>
<dbReference type="InterPro" id="IPR006702">
    <property type="entry name" value="CASP_dom"/>
</dbReference>
<feature type="domain" description="Casparian strip membrane protein" evidence="9">
    <location>
        <begin position="31"/>
        <end position="184"/>
    </location>
</feature>
<dbReference type="InterPro" id="IPR044173">
    <property type="entry name" value="CASPL"/>
</dbReference>
<feature type="transmembrane region" description="Helical" evidence="8">
    <location>
        <begin position="86"/>
        <end position="110"/>
    </location>
</feature>
<proteinExistence type="inferred from homology"/>
<dbReference type="PANTHER" id="PTHR36488:SF8">
    <property type="entry name" value="CASP-LIKE PROTEIN 1U1"/>
    <property type="match status" value="1"/>
</dbReference>
<evidence type="ECO:0000259" key="9">
    <source>
        <dbReference type="Pfam" id="PF04535"/>
    </source>
</evidence>